<dbReference type="OrthoDB" id="9800604at2"/>
<gene>
    <name evidence="1" type="ORF">EAH73_08505</name>
</gene>
<protein>
    <submittedName>
        <fullName evidence="1">Uncharacterized protein</fullName>
    </submittedName>
</protein>
<proteinExistence type="predicted"/>
<keyword evidence="2" id="KW-1185">Reference proteome</keyword>
<organism evidence="1 2">
    <name type="scientific">Hymenobacter nivis</name>
    <dbReference type="NCBI Taxonomy" id="1850093"/>
    <lineage>
        <taxon>Bacteria</taxon>
        <taxon>Pseudomonadati</taxon>
        <taxon>Bacteroidota</taxon>
        <taxon>Cytophagia</taxon>
        <taxon>Cytophagales</taxon>
        <taxon>Hymenobacteraceae</taxon>
        <taxon>Hymenobacter</taxon>
    </lineage>
</organism>
<comment type="caution">
    <text evidence="1">The sequence shown here is derived from an EMBL/GenBank/DDBJ whole genome shotgun (WGS) entry which is preliminary data.</text>
</comment>
<dbReference type="RefSeq" id="WP_140466073.1">
    <property type="nucleotide sequence ID" value="NZ_RCYZ01000003.1"/>
</dbReference>
<dbReference type="EMBL" id="RCYZ01000003">
    <property type="protein sequence ID" value="TPG66443.1"/>
    <property type="molecule type" value="Genomic_DNA"/>
</dbReference>
<evidence type="ECO:0000313" key="2">
    <source>
        <dbReference type="Proteomes" id="UP000317646"/>
    </source>
</evidence>
<name>A0A502GZI9_9BACT</name>
<evidence type="ECO:0000313" key="1">
    <source>
        <dbReference type="EMBL" id="TPG66443.1"/>
    </source>
</evidence>
<accession>A0A502GZI9</accession>
<dbReference type="AlphaFoldDB" id="A0A502GZI9"/>
<dbReference type="Proteomes" id="UP000317646">
    <property type="component" value="Unassembled WGS sequence"/>
</dbReference>
<reference evidence="1 2" key="1">
    <citation type="journal article" date="2019" name="Environ. Microbiol.">
        <title>Species interactions and distinct microbial communities in high Arctic permafrost affected cryosols are associated with the CH4 and CO2 gas fluxes.</title>
        <authorList>
            <person name="Altshuler I."/>
            <person name="Hamel J."/>
            <person name="Turney S."/>
            <person name="Magnuson E."/>
            <person name="Levesque R."/>
            <person name="Greer C."/>
            <person name="Whyte L.G."/>
        </authorList>
    </citation>
    <scope>NUCLEOTIDE SEQUENCE [LARGE SCALE GENOMIC DNA]</scope>
    <source>
        <strain evidence="1 2">S9.2P</strain>
    </source>
</reference>
<sequence length="198" mass="21748">MSVFSFLFQKERRKNESEKATLRQQLYQAREENISLGQKIAALEAKQKRIEYLLSHRVKPNACCVVERTAKGVEVLSVVGAFDGSGQVEIEIFDLVAPTCSANRQLVLWAKKEPNASLYIQDIQGGASKGHGELAVNYLLILAKKEAVETIHGAISSVDLGHFDRLQAFYKKMGFEIMAGANGAPVGVEKKLLLTAIG</sequence>